<dbReference type="HOGENOM" id="CLU_137209_1_0_10"/>
<evidence type="ECO:0008006" key="3">
    <source>
        <dbReference type="Google" id="ProtNLM"/>
    </source>
</evidence>
<dbReference type="STRING" id="679935.Alfi_0460"/>
<evidence type="ECO:0000313" key="2">
    <source>
        <dbReference type="Proteomes" id="UP000006052"/>
    </source>
</evidence>
<dbReference type="KEGG" id="afd:Alfi_0460"/>
<dbReference type="AlphaFoldDB" id="I3YIN6"/>
<protein>
    <recommendedName>
        <fullName evidence="3">HK97 gp10 family phage protein</fullName>
    </recommendedName>
</protein>
<organism evidence="1 2">
    <name type="scientific">Alistipes finegoldii (strain DSM 17242 / JCM 16770 / CCUG 46020 / CIP 107999 / KCTC 15236 / AHN 2437)</name>
    <dbReference type="NCBI Taxonomy" id="679935"/>
    <lineage>
        <taxon>Bacteria</taxon>
        <taxon>Pseudomonadati</taxon>
        <taxon>Bacteroidota</taxon>
        <taxon>Bacteroidia</taxon>
        <taxon>Bacteroidales</taxon>
        <taxon>Rikenellaceae</taxon>
        <taxon>Alistipes</taxon>
    </lineage>
</organism>
<sequence>MKIKKDIADLKAFMDNIEDEVVDFMDEKAHEALIEQKAARLLSGKRDYLNHTWNLRSSLGYAVTYNGKEKRRFIGDQNHTDPTAGVEANKALNEVNKAGTGVIFVDGMDYASFVSSKGYDVIDTAEAYLKRELVV</sequence>
<name>I3YIN6_ALIFI</name>
<reference evidence="2" key="1">
    <citation type="journal article" date="2013" name="Stand. Genomic Sci.">
        <title>Complete genome sequence of the bile-resistant pigment-producing anaerobe Alistipes finegoldii type strain (AHN2437(T)).</title>
        <authorList>
            <person name="Mavromatis K."/>
            <person name="Stackebrandt E."/>
            <person name="Munk C."/>
            <person name="Lapidus A."/>
            <person name="Nolan M."/>
            <person name="Lucas S."/>
            <person name="Hammon N."/>
            <person name="Deshpande S."/>
            <person name="Cheng J.F."/>
            <person name="Tapia R."/>
            <person name="Goodwin L.A."/>
            <person name="Pitluck S."/>
            <person name="Liolios K."/>
            <person name="Pagani I."/>
            <person name="Ivanova N."/>
            <person name="Mikhailova N."/>
            <person name="Huntemann M."/>
            <person name="Pati A."/>
            <person name="Chen A."/>
            <person name="Palaniappan K."/>
            <person name="Land M."/>
            <person name="Hauser L."/>
            <person name="Rohde M."/>
            <person name="Gronow S."/>
            <person name="Goker M."/>
            <person name="Detter J.C."/>
            <person name="Bristow J."/>
            <person name="Eisen J.A."/>
            <person name="Markowitz V."/>
            <person name="Hugenholtz P."/>
            <person name="Kyrpides N.C."/>
            <person name="Klenk H.P."/>
            <person name="Woyke T."/>
        </authorList>
    </citation>
    <scope>NUCLEOTIDE SEQUENCE</scope>
    <source>
        <strain evidence="2">DSM 17242 / JCM 16770 / AHN 2437 / CCUG 46020 / CIP 107999</strain>
    </source>
</reference>
<accession>I3YIN6</accession>
<dbReference type="RefSeq" id="WP_014774618.1">
    <property type="nucleotide sequence ID" value="NC_018011.1"/>
</dbReference>
<dbReference type="Proteomes" id="UP000006052">
    <property type="component" value="Chromosome"/>
</dbReference>
<dbReference type="EMBL" id="CP003274">
    <property type="protein sequence ID" value="AFL76854.1"/>
    <property type="molecule type" value="Genomic_DNA"/>
</dbReference>
<evidence type="ECO:0000313" key="1">
    <source>
        <dbReference type="EMBL" id="AFL76854.1"/>
    </source>
</evidence>
<proteinExistence type="predicted"/>
<gene>
    <name evidence="1" type="ordered locus">Alfi_0460</name>
</gene>